<dbReference type="EC" id="2.3.1.-" evidence="2"/>
<organism evidence="2 3">
    <name type="scientific">Streptomyces cremeus</name>
    <dbReference type="NCBI Taxonomy" id="66881"/>
    <lineage>
        <taxon>Bacteria</taxon>
        <taxon>Bacillati</taxon>
        <taxon>Actinomycetota</taxon>
        <taxon>Actinomycetes</taxon>
        <taxon>Kitasatosporales</taxon>
        <taxon>Streptomycetaceae</taxon>
        <taxon>Streptomyces</taxon>
    </lineage>
</organism>
<comment type="caution">
    <text evidence="2">The sequence shown here is derived from an EMBL/GenBank/DDBJ whole genome shotgun (WGS) entry which is preliminary data.</text>
</comment>
<dbReference type="PANTHER" id="PTHR42791:SF1">
    <property type="entry name" value="N-ACETYLTRANSFERASE DOMAIN-CONTAINING PROTEIN"/>
    <property type="match status" value="1"/>
</dbReference>
<keyword evidence="2" id="KW-0808">Transferase</keyword>
<keyword evidence="3" id="KW-1185">Reference proteome</keyword>
<dbReference type="CDD" id="cd04301">
    <property type="entry name" value="NAT_SF"/>
    <property type="match status" value="1"/>
</dbReference>
<dbReference type="InterPro" id="IPR016181">
    <property type="entry name" value="Acyl_CoA_acyltransferase"/>
</dbReference>
<evidence type="ECO:0000313" key="3">
    <source>
        <dbReference type="Proteomes" id="UP001589718"/>
    </source>
</evidence>
<protein>
    <submittedName>
        <fullName evidence="2">GNAT family N-acetyltransferase</fullName>
        <ecNumber evidence="2">2.3.1.-</ecNumber>
    </submittedName>
</protein>
<dbReference type="GO" id="GO:0016746">
    <property type="term" value="F:acyltransferase activity"/>
    <property type="evidence" value="ECO:0007669"/>
    <property type="project" value="UniProtKB-KW"/>
</dbReference>
<reference evidence="2 3" key="1">
    <citation type="submission" date="2024-09" db="EMBL/GenBank/DDBJ databases">
        <authorList>
            <person name="Sun Q."/>
            <person name="Mori K."/>
        </authorList>
    </citation>
    <scope>NUCLEOTIDE SEQUENCE [LARGE SCALE GENOMIC DNA]</scope>
    <source>
        <strain evidence="2 3">JCM 4362</strain>
    </source>
</reference>
<dbReference type="Proteomes" id="UP001589718">
    <property type="component" value="Unassembled WGS sequence"/>
</dbReference>
<dbReference type="InterPro" id="IPR052523">
    <property type="entry name" value="Trichothecene_AcTrans"/>
</dbReference>
<dbReference type="PANTHER" id="PTHR42791">
    <property type="entry name" value="GNAT FAMILY ACETYLTRANSFERASE"/>
    <property type="match status" value="1"/>
</dbReference>
<sequence length="201" mass="22530">MGVRIRQATKADRDAVLRVVDDSFRDDPVSNWIFPDPARYDRVHAQMMGAFFDLCLEHGWVDVTEDLSAVAMWLPTPEGEPEPDDGPAQLRAAVDPDNDRIETVGALTAANHPHHREHAYLWIIGVDPQRQGEGLGSSLMVPVLERCDREGTAAYLEASSARSRELYLRSGFTDLGEPLRLPDGGPLMYPMWRDPQTEPRL</sequence>
<dbReference type="InterPro" id="IPR000182">
    <property type="entry name" value="GNAT_dom"/>
</dbReference>
<feature type="domain" description="N-acetyltransferase" evidence="1">
    <location>
        <begin position="3"/>
        <end position="196"/>
    </location>
</feature>
<name>A0ABV5PEU0_STRCM</name>
<evidence type="ECO:0000259" key="1">
    <source>
        <dbReference type="PROSITE" id="PS51186"/>
    </source>
</evidence>
<proteinExistence type="predicted"/>
<dbReference type="PROSITE" id="PS51186">
    <property type="entry name" value="GNAT"/>
    <property type="match status" value="1"/>
</dbReference>
<dbReference type="RefSeq" id="WP_345228487.1">
    <property type="nucleotide sequence ID" value="NZ_BAAAXE010000015.1"/>
</dbReference>
<dbReference type="Gene3D" id="3.40.630.30">
    <property type="match status" value="1"/>
</dbReference>
<dbReference type="SUPFAM" id="SSF55729">
    <property type="entry name" value="Acyl-CoA N-acyltransferases (Nat)"/>
    <property type="match status" value="1"/>
</dbReference>
<accession>A0ABV5PEU0</accession>
<evidence type="ECO:0000313" key="2">
    <source>
        <dbReference type="EMBL" id="MFB9521710.1"/>
    </source>
</evidence>
<dbReference type="Pfam" id="PF00583">
    <property type="entry name" value="Acetyltransf_1"/>
    <property type="match status" value="1"/>
</dbReference>
<gene>
    <name evidence="2" type="ORF">ACFFTU_17335</name>
</gene>
<dbReference type="EMBL" id="JBHMCR010000009">
    <property type="protein sequence ID" value="MFB9521710.1"/>
    <property type="molecule type" value="Genomic_DNA"/>
</dbReference>
<keyword evidence="2" id="KW-0012">Acyltransferase</keyword>